<dbReference type="InterPro" id="IPR057135">
    <property type="entry name" value="At4g27190-like_LRR"/>
</dbReference>
<keyword evidence="5" id="KW-1185">Reference proteome</keyword>
<evidence type="ECO:0000313" key="3">
    <source>
        <dbReference type="EMBL" id="GMN70953.1"/>
    </source>
</evidence>
<dbReference type="InterPro" id="IPR050905">
    <property type="entry name" value="Plant_NBS-LRR"/>
</dbReference>
<sequence length="148" mass="16761">MLEANSMSTEITVDRAEPEERKFSANESLFNEMLEFPGLETLDLYGLNAVESVWQLQTTCYMVNLTSLKVGNCNSLKYLFSLAVAERLVKLKNLQVYDCKLTEDIVVTKKLGEEGRSGNKILFPQLESLTLSKLSTLRTFCHEKVITL</sequence>
<dbReference type="AlphaFoldDB" id="A0AA88EAZ0"/>
<keyword evidence="1" id="KW-0611">Plant defense</keyword>
<comment type="caution">
    <text evidence="4">The sequence shown here is derived from an EMBL/GenBank/DDBJ whole genome shotgun (WGS) entry which is preliminary data.</text>
</comment>
<accession>A0AA88EAZ0</accession>
<evidence type="ECO:0000259" key="2">
    <source>
        <dbReference type="Pfam" id="PF23247"/>
    </source>
</evidence>
<dbReference type="SUPFAM" id="SSF52047">
    <property type="entry name" value="RNI-like"/>
    <property type="match status" value="1"/>
</dbReference>
<proteinExistence type="predicted"/>
<evidence type="ECO:0000313" key="4">
    <source>
        <dbReference type="EMBL" id="GMN70958.1"/>
    </source>
</evidence>
<dbReference type="EMBL" id="BTGU01015077">
    <property type="protein sequence ID" value="GMN70958.1"/>
    <property type="molecule type" value="Genomic_DNA"/>
</dbReference>
<dbReference type="Proteomes" id="UP001187192">
    <property type="component" value="Unassembled WGS sequence"/>
</dbReference>
<organism evidence="4 5">
    <name type="scientific">Ficus carica</name>
    <name type="common">Common fig</name>
    <dbReference type="NCBI Taxonomy" id="3494"/>
    <lineage>
        <taxon>Eukaryota</taxon>
        <taxon>Viridiplantae</taxon>
        <taxon>Streptophyta</taxon>
        <taxon>Embryophyta</taxon>
        <taxon>Tracheophyta</taxon>
        <taxon>Spermatophyta</taxon>
        <taxon>Magnoliopsida</taxon>
        <taxon>eudicotyledons</taxon>
        <taxon>Gunneridae</taxon>
        <taxon>Pentapetalae</taxon>
        <taxon>rosids</taxon>
        <taxon>fabids</taxon>
        <taxon>Rosales</taxon>
        <taxon>Moraceae</taxon>
        <taxon>Ficeae</taxon>
        <taxon>Ficus</taxon>
    </lineage>
</organism>
<protein>
    <recommendedName>
        <fullName evidence="2">Disease resistance protein At4g27190-like leucine-rich repeats domain-containing protein</fullName>
    </recommendedName>
</protein>
<dbReference type="InterPro" id="IPR032675">
    <property type="entry name" value="LRR_dom_sf"/>
</dbReference>
<dbReference type="Pfam" id="PF23247">
    <property type="entry name" value="LRR_RPS2"/>
    <property type="match status" value="1"/>
</dbReference>
<feature type="domain" description="Disease resistance protein At4g27190-like leucine-rich repeats" evidence="2">
    <location>
        <begin position="34"/>
        <end position="100"/>
    </location>
</feature>
<dbReference type="Gene3D" id="3.80.10.10">
    <property type="entry name" value="Ribonuclease Inhibitor"/>
    <property type="match status" value="1"/>
</dbReference>
<evidence type="ECO:0000256" key="1">
    <source>
        <dbReference type="ARBA" id="ARBA00022821"/>
    </source>
</evidence>
<dbReference type="PANTHER" id="PTHR33463:SF209">
    <property type="entry name" value="DISEASE RESISTANCE PROTEIN RPS2-LIKE"/>
    <property type="match status" value="1"/>
</dbReference>
<evidence type="ECO:0000313" key="5">
    <source>
        <dbReference type="Proteomes" id="UP001187192"/>
    </source>
</evidence>
<dbReference type="EMBL" id="BTGU01015076">
    <property type="protein sequence ID" value="GMN70953.1"/>
    <property type="molecule type" value="Genomic_DNA"/>
</dbReference>
<reference evidence="4" key="1">
    <citation type="submission" date="2023-07" db="EMBL/GenBank/DDBJ databases">
        <title>draft genome sequence of fig (Ficus carica).</title>
        <authorList>
            <person name="Takahashi T."/>
            <person name="Nishimura K."/>
        </authorList>
    </citation>
    <scope>NUCLEOTIDE SEQUENCE</scope>
</reference>
<gene>
    <name evidence="3" type="ORF">TIFTF001_054554</name>
    <name evidence="4" type="ORF">TIFTF001_054555</name>
</gene>
<name>A0AA88EAZ0_FICCA</name>
<dbReference type="PANTHER" id="PTHR33463">
    <property type="entry name" value="NB-ARC DOMAIN-CONTAINING PROTEIN-RELATED"/>
    <property type="match status" value="1"/>
</dbReference>